<dbReference type="SUPFAM" id="SSF52980">
    <property type="entry name" value="Restriction endonuclease-like"/>
    <property type="match status" value="1"/>
</dbReference>
<keyword evidence="3" id="KW-1185">Reference proteome</keyword>
<dbReference type="InterPro" id="IPR007569">
    <property type="entry name" value="DUF559"/>
</dbReference>
<evidence type="ECO:0000313" key="2">
    <source>
        <dbReference type="EMBL" id="MBE9119116.1"/>
    </source>
</evidence>
<organism evidence="2 3">
    <name type="scientific">Lusitaniella coriacea LEGE 07157</name>
    <dbReference type="NCBI Taxonomy" id="945747"/>
    <lineage>
        <taxon>Bacteria</taxon>
        <taxon>Bacillati</taxon>
        <taxon>Cyanobacteriota</taxon>
        <taxon>Cyanophyceae</taxon>
        <taxon>Spirulinales</taxon>
        <taxon>Lusitaniellaceae</taxon>
        <taxon>Lusitaniella</taxon>
    </lineage>
</organism>
<evidence type="ECO:0000313" key="3">
    <source>
        <dbReference type="Proteomes" id="UP000654482"/>
    </source>
</evidence>
<sequence length="222" mass="25971">MTQLFENSKEVFDAGFFNKKVGHEYIGKEYIHEGQFSIKYAGKRETPNHHYTIEAVRKKDEGRLGDVVLKVYKDAKALDAIWGRRNRAHYKNMGFESPAEVAVAIEFSRRKILFFSNPTCLIEDRSGVPVTRRPDFLVVYKGQTRILEVDGGQYHQNALEDYRRDRLFERHGLRVTRFTADECLTHPELVVDEFLELFSLGNHADIAFEKMLREQQRTIRLD</sequence>
<protein>
    <submittedName>
        <fullName evidence="2">DUF559 domain-containing protein</fullName>
    </submittedName>
</protein>
<name>A0A8J7E1V3_9CYAN</name>
<dbReference type="EMBL" id="JADEWZ010000082">
    <property type="protein sequence ID" value="MBE9119116.1"/>
    <property type="molecule type" value="Genomic_DNA"/>
</dbReference>
<dbReference type="RefSeq" id="WP_194032209.1">
    <property type="nucleotide sequence ID" value="NZ_JADEWZ010000082.1"/>
</dbReference>
<dbReference type="Gene3D" id="3.40.960.10">
    <property type="entry name" value="VSR Endonuclease"/>
    <property type="match status" value="1"/>
</dbReference>
<reference evidence="2" key="1">
    <citation type="submission" date="2020-10" db="EMBL/GenBank/DDBJ databases">
        <authorList>
            <person name="Castelo-Branco R."/>
            <person name="Eusebio N."/>
            <person name="Adriana R."/>
            <person name="Vieira A."/>
            <person name="Brugerolle De Fraissinette N."/>
            <person name="Rezende De Castro R."/>
            <person name="Schneider M.P."/>
            <person name="Vasconcelos V."/>
            <person name="Leao P.N."/>
        </authorList>
    </citation>
    <scope>NUCLEOTIDE SEQUENCE</scope>
    <source>
        <strain evidence="2">LEGE 07157</strain>
    </source>
</reference>
<dbReference type="AlphaFoldDB" id="A0A8J7E1V3"/>
<feature type="domain" description="DUF559" evidence="1">
    <location>
        <begin position="145"/>
        <end position="196"/>
    </location>
</feature>
<comment type="caution">
    <text evidence="2">The sequence shown here is derived from an EMBL/GenBank/DDBJ whole genome shotgun (WGS) entry which is preliminary data.</text>
</comment>
<accession>A0A8J7E1V3</accession>
<proteinExistence type="predicted"/>
<evidence type="ECO:0000259" key="1">
    <source>
        <dbReference type="Pfam" id="PF04480"/>
    </source>
</evidence>
<dbReference type="InterPro" id="IPR011335">
    <property type="entry name" value="Restrct_endonuc-II-like"/>
</dbReference>
<dbReference type="Pfam" id="PF04480">
    <property type="entry name" value="DUF559"/>
    <property type="match status" value="1"/>
</dbReference>
<gene>
    <name evidence="2" type="ORF">IQ249_24990</name>
</gene>
<dbReference type="Proteomes" id="UP000654482">
    <property type="component" value="Unassembled WGS sequence"/>
</dbReference>